<keyword evidence="9" id="KW-1185">Reference proteome</keyword>
<evidence type="ECO:0000256" key="5">
    <source>
        <dbReference type="ARBA" id="ARBA00023150"/>
    </source>
</evidence>
<gene>
    <name evidence="8" type="ORF">FC96_GL000104</name>
</gene>
<reference evidence="8 9" key="1">
    <citation type="journal article" date="2015" name="Genome Announc.">
        <title>Expanding the biotechnology potential of lactobacilli through comparative genomics of 213 strains and associated genera.</title>
        <authorList>
            <person name="Sun Z."/>
            <person name="Harris H.M."/>
            <person name="McCann A."/>
            <person name="Guo C."/>
            <person name="Argimon S."/>
            <person name="Zhang W."/>
            <person name="Yang X."/>
            <person name="Jeffery I.B."/>
            <person name="Cooney J.C."/>
            <person name="Kagawa T.F."/>
            <person name="Liu W."/>
            <person name="Song Y."/>
            <person name="Salvetti E."/>
            <person name="Wrobel A."/>
            <person name="Rasinkangas P."/>
            <person name="Parkhill J."/>
            <person name="Rea M.C."/>
            <person name="O'Sullivan O."/>
            <person name="Ritari J."/>
            <person name="Douillard F.P."/>
            <person name="Paul Ross R."/>
            <person name="Yang R."/>
            <person name="Briner A.E."/>
            <person name="Felis G.E."/>
            <person name="de Vos W.M."/>
            <person name="Barrangou R."/>
            <person name="Klaenhammer T.R."/>
            <person name="Caufield P.W."/>
            <person name="Cui Y."/>
            <person name="Zhang H."/>
            <person name="O'Toole P.W."/>
        </authorList>
    </citation>
    <scope>NUCLEOTIDE SEQUENCE [LARGE SCALE GENOMIC DNA]</scope>
    <source>
        <strain evidence="8 9">JCM 15530</strain>
    </source>
</reference>
<dbReference type="SUPFAM" id="SSF53218">
    <property type="entry name" value="Molybdenum cofactor biosynthesis proteins"/>
    <property type="match status" value="1"/>
</dbReference>
<comment type="caution">
    <text evidence="8">The sequence shown here is derived from an EMBL/GenBank/DDBJ whole genome shotgun (WGS) entry which is preliminary data.</text>
</comment>
<organism evidence="8 9">
    <name type="scientific">Secundilactobacillus kimchicus JCM 15530</name>
    <dbReference type="NCBI Taxonomy" id="1302272"/>
    <lineage>
        <taxon>Bacteria</taxon>
        <taxon>Bacillati</taxon>
        <taxon>Bacillota</taxon>
        <taxon>Bacilli</taxon>
        <taxon>Lactobacillales</taxon>
        <taxon>Lactobacillaceae</taxon>
        <taxon>Secundilactobacillus</taxon>
    </lineage>
</organism>
<dbReference type="PIRSF" id="PIRSF006443">
    <property type="entry name" value="MoaB"/>
    <property type="match status" value="1"/>
</dbReference>
<protein>
    <recommendedName>
        <fullName evidence="4 6">Molybdenum cofactor biosynthesis protein B</fullName>
    </recommendedName>
</protein>
<evidence type="ECO:0000313" key="8">
    <source>
        <dbReference type="EMBL" id="KRK49183.1"/>
    </source>
</evidence>
<dbReference type="NCBIfam" id="TIGR00177">
    <property type="entry name" value="molyb_syn"/>
    <property type="match status" value="1"/>
</dbReference>
<dbReference type="AlphaFoldDB" id="A0A0R1HRZ2"/>
<evidence type="ECO:0000313" key="9">
    <source>
        <dbReference type="Proteomes" id="UP000050911"/>
    </source>
</evidence>
<name>A0A0R1HRZ2_9LACO</name>
<dbReference type="RefSeq" id="WP_054660403.1">
    <property type="nucleotide sequence ID" value="NZ_AZCX01000001.1"/>
</dbReference>
<dbReference type="PANTHER" id="PTHR43232">
    <property type="entry name" value="MOLYBDENUM COFACTOR BIOSYNTHESIS PROTEIN B"/>
    <property type="match status" value="1"/>
</dbReference>
<dbReference type="SMART" id="SM00852">
    <property type="entry name" value="MoCF_biosynth"/>
    <property type="match status" value="1"/>
</dbReference>
<comment type="similarity">
    <text evidence="3 6">Belongs to the MoaB/Mog family.</text>
</comment>
<dbReference type="InterPro" id="IPR036425">
    <property type="entry name" value="MoaB/Mog-like_dom_sf"/>
</dbReference>
<evidence type="ECO:0000259" key="7">
    <source>
        <dbReference type="SMART" id="SM00852"/>
    </source>
</evidence>
<dbReference type="GO" id="GO:0005829">
    <property type="term" value="C:cytosol"/>
    <property type="evidence" value="ECO:0007669"/>
    <property type="project" value="TreeGrafter"/>
</dbReference>
<dbReference type="Gene3D" id="3.40.980.10">
    <property type="entry name" value="MoaB/Mog-like domain"/>
    <property type="match status" value="1"/>
</dbReference>
<dbReference type="InterPro" id="IPR001453">
    <property type="entry name" value="MoaB/Mog_dom"/>
</dbReference>
<comment type="pathway">
    <text evidence="2 6">Cofactor biosynthesis; molybdopterin biosynthesis.</text>
</comment>
<dbReference type="GO" id="GO:0006777">
    <property type="term" value="P:Mo-molybdopterin cofactor biosynthetic process"/>
    <property type="evidence" value="ECO:0007669"/>
    <property type="project" value="UniProtKB-UniRule"/>
</dbReference>
<evidence type="ECO:0000256" key="6">
    <source>
        <dbReference type="PIRNR" id="PIRNR006443"/>
    </source>
</evidence>
<dbReference type="InterPro" id="IPR012245">
    <property type="entry name" value="MoaB"/>
</dbReference>
<dbReference type="PANTHER" id="PTHR43232:SF2">
    <property type="entry name" value="MOLYBDENUM COFACTOR BIOSYNTHESIS PROTEIN B"/>
    <property type="match status" value="1"/>
</dbReference>
<dbReference type="CDD" id="cd00886">
    <property type="entry name" value="MogA_MoaB"/>
    <property type="match status" value="1"/>
</dbReference>
<dbReference type="EMBL" id="AZCX01000001">
    <property type="protein sequence ID" value="KRK49183.1"/>
    <property type="molecule type" value="Genomic_DNA"/>
</dbReference>
<evidence type="ECO:0000256" key="1">
    <source>
        <dbReference type="ARBA" id="ARBA00003487"/>
    </source>
</evidence>
<accession>A0A0R1HRZ2</accession>
<evidence type="ECO:0000256" key="4">
    <source>
        <dbReference type="ARBA" id="ARBA00015262"/>
    </source>
</evidence>
<dbReference type="UniPathway" id="UPA00344"/>
<dbReference type="OrthoDB" id="9784492at2"/>
<dbReference type="Pfam" id="PF00994">
    <property type="entry name" value="MoCF_biosynth"/>
    <property type="match status" value="1"/>
</dbReference>
<proteinExistence type="inferred from homology"/>
<dbReference type="STRING" id="1302272.FC96_GL000104"/>
<sequence>MTTAMILTISDTRNLTTDKTGLVISEQLTAAGIAVLDRQVAIDDIVAIQYQFLAFEQRLPDLIITNGGTGIAQRDVTIPAIQPLLTTVINGFGETFREISYREVGTRALASRAMAGFNVKNQLCYCLPGSTNACQTAMTKLILPEYEHLLTERHK</sequence>
<dbReference type="Proteomes" id="UP000050911">
    <property type="component" value="Unassembled WGS sequence"/>
</dbReference>
<feature type="domain" description="MoaB/Mog" evidence="7">
    <location>
        <begin position="5"/>
        <end position="149"/>
    </location>
</feature>
<comment type="function">
    <text evidence="1 6">May be involved in the biosynthesis of molybdopterin.</text>
</comment>
<dbReference type="PATRIC" id="fig|1302272.5.peg.102"/>
<dbReference type="PROSITE" id="PS01078">
    <property type="entry name" value="MOCF_BIOSYNTHESIS_1"/>
    <property type="match status" value="1"/>
</dbReference>
<dbReference type="InterPro" id="IPR008284">
    <property type="entry name" value="MoCF_biosynth_CS"/>
</dbReference>
<keyword evidence="5 6" id="KW-0501">Molybdenum cofactor biosynthesis</keyword>
<evidence type="ECO:0000256" key="2">
    <source>
        <dbReference type="ARBA" id="ARBA00005046"/>
    </source>
</evidence>
<evidence type="ECO:0000256" key="3">
    <source>
        <dbReference type="ARBA" id="ARBA00006112"/>
    </source>
</evidence>